<reference evidence="1 2" key="1">
    <citation type="submission" date="2022-01" db="EMBL/GenBank/DDBJ databases">
        <title>A high-quality chromosome-level genome assembly of rohu carp, Labeo rohita.</title>
        <authorList>
            <person name="Arick M.A. II"/>
            <person name="Hsu C.-Y."/>
            <person name="Magbanua Z."/>
            <person name="Pechanova O."/>
            <person name="Grover C."/>
            <person name="Miller E."/>
            <person name="Thrash A."/>
            <person name="Ezzel L."/>
            <person name="Alam S."/>
            <person name="Benzie J."/>
            <person name="Hamilton M."/>
            <person name="Karsi A."/>
            <person name="Lawrence M.L."/>
            <person name="Peterson D.G."/>
        </authorList>
    </citation>
    <scope>NUCLEOTIDE SEQUENCE [LARGE SCALE GENOMIC DNA]</scope>
    <source>
        <strain evidence="2">BAU-BD-2019</strain>
        <tissue evidence="1">Blood</tissue>
    </source>
</reference>
<proteinExistence type="predicted"/>
<name>A0ABQ8ML74_LABRO</name>
<organism evidence="1 2">
    <name type="scientific">Labeo rohita</name>
    <name type="common">Indian major carp</name>
    <name type="synonym">Cyprinus rohita</name>
    <dbReference type="NCBI Taxonomy" id="84645"/>
    <lineage>
        <taxon>Eukaryota</taxon>
        <taxon>Metazoa</taxon>
        <taxon>Chordata</taxon>
        <taxon>Craniata</taxon>
        <taxon>Vertebrata</taxon>
        <taxon>Euteleostomi</taxon>
        <taxon>Actinopterygii</taxon>
        <taxon>Neopterygii</taxon>
        <taxon>Teleostei</taxon>
        <taxon>Ostariophysi</taxon>
        <taxon>Cypriniformes</taxon>
        <taxon>Cyprinidae</taxon>
        <taxon>Labeoninae</taxon>
        <taxon>Labeonini</taxon>
        <taxon>Labeo</taxon>
    </lineage>
</organism>
<comment type="caution">
    <text evidence="1">The sequence shown here is derived from an EMBL/GenBank/DDBJ whole genome shotgun (WGS) entry which is preliminary data.</text>
</comment>
<accession>A0ABQ8ML74</accession>
<dbReference type="EMBL" id="JACTAM010000007">
    <property type="protein sequence ID" value="KAI2662981.1"/>
    <property type="molecule type" value="Genomic_DNA"/>
</dbReference>
<evidence type="ECO:0000313" key="1">
    <source>
        <dbReference type="EMBL" id="KAI2662981.1"/>
    </source>
</evidence>
<dbReference type="Proteomes" id="UP000830375">
    <property type="component" value="Unassembled WGS sequence"/>
</dbReference>
<protein>
    <submittedName>
        <fullName evidence="1">Methylenetetrahydrofolate--tRNA-(Uracil-5-)-methyltransferase TrmFO</fullName>
    </submittedName>
</protein>
<sequence>MAREILPCRPSNLRLQSSPKIFDMLSEAICWILSNNYLIQLLDNFLVISPPNAIPAAHILTKQSLGSPSLHKKKKKKIQVSLPKEKIDRIILVSSTPLASPNCSNTNSSLGSGT</sequence>
<keyword evidence="2" id="KW-1185">Reference proteome</keyword>
<evidence type="ECO:0000313" key="2">
    <source>
        <dbReference type="Proteomes" id="UP000830375"/>
    </source>
</evidence>
<gene>
    <name evidence="1" type="ORF">H4Q32_001983</name>
</gene>